<dbReference type="InParanoid" id="A0A6P8WY43"/>
<name>A0A6P8WY43_GYMAC</name>
<dbReference type="InterPro" id="IPR008063">
    <property type="entry name" value="Fas_rcpt"/>
</dbReference>
<dbReference type="GO" id="GO:0050829">
    <property type="term" value="P:defense response to Gram-negative bacterium"/>
    <property type="evidence" value="ECO:0007669"/>
    <property type="project" value="TreeGrafter"/>
</dbReference>
<dbReference type="SMART" id="SM00208">
    <property type="entry name" value="TNFR"/>
    <property type="match status" value="4"/>
</dbReference>
<gene>
    <name evidence="6" type="primary">LOC117559950</name>
</gene>
<dbReference type="GeneID" id="117559950"/>
<feature type="signal peptide" evidence="3">
    <location>
        <begin position="1"/>
        <end position="24"/>
    </location>
</feature>
<keyword evidence="5" id="KW-1185">Reference proteome</keyword>
<dbReference type="PRINTS" id="PR01680">
    <property type="entry name" value="TNFACTORR6"/>
</dbReference>
<evidence type="ECO:0000313" key="5">
    <source>
        <dbReference type="Proteomes" id="UP000515161"/>
    </source>
</evidence>
<dbReference type="InterPro" id="IPR001368">
    <property type="entry name" value="TNFR/NGFR_Cys_rich_reg"/>
</dbReference>
<keyword evidence="1" id="KW-1015">Disulfide bond</keyword>
<reference evidence="6" key="1">
    <citation type="submission" date="2025-08" db="UniProtKB">
        <authorList>
            <consortium name="RefSeq"/>
        </authorList>
    </citation>
    <scope>IDENTIFICATION</scope>
</reference>
<dbReference type="OrthoDB" id="10031141at2759"/>
<dbReference type="Proteomes" id="UP000515161">
    <property type="component" value="Unplaced"/>
</dbReference>
<dbReference type="PANTHER" id="PTHR46838:SF1">
    <property type="entry name" value="TUMOR NECROSIS FACTOR RECEPTOR SUPERFAMILY MEMBER 14"/>
    <property type="match status" value="1"/>
</dbReference>
<keyword evidence="3" id="KW-0732">Signal</keyword>
<comment type="caution">
    <text evidence="1">Lacks conserved residue(s) required for the propagation of feature annotation.</text>
</comment>
<dbReference type="AlphaFoldDB" id="A0A6P8WY43"/>
<feature type="repeat" description="TNFR-Cys" evidence="1">
    <location>
        <begin position="62"/>
        <end position="104"/>
    </location>
</feature>
<dbReference type="GO" id="GO:2000406">
    <property type="term" value="P:positive regulation of T cell migration"/>
    <property type="evidence" value="ECO:0007669"/>
    <property type="project" value="TreeGrafter"/>
</dbReference>
<feature type="transmembrane region" description="Helical" evidence="2">
    <location>
        <begin position="194"/>
        <end position="216"/>
    </location>
</feature>
<keyword evidence="2" id="KW-1133">Transmembrane helix</keyword>
<protein>
    <submittedName>
        <fullName evidence="6">Tumor necrosis factor receptor superfamily member 14-like</fullName>
    </submittedName>
</protein>
<dbReference type="GO" id="GO:0006915">
    <property type="term" value="P:apoptotic process"/>
    <property type="evidence" value="ECO:0007669"/>
    <property type="project" value="InterPro"/>
</dbReference>
<feature type="disulfide bond" evidence="1">
    <location>
        <begin position="63"/>
        <end position="78"/>
    </location>
</feature>
<dbReference type="GO" id="GO:0006955">
    <property type="term" value="P:immune response"/>
    <property type="evidence" value="ECO:0007669"/>
    <property type="project" value="InterPro"/>
</dbReference>
<dbReference type="SUPFAM" id="SSF57586">
    <property type="entry name" value="TNF receptor-like"/>
    <property type="match status" value="3"/>
</dbReference>
<dbReference type="Gene3D" id="2.10.50.10">
    <property type="entry name" value="Tumor Necrosis Factor Receptor, subunit A, domain 2"/>
    <property type="match status" value="3"/>
</dbReference>
<dbReference type="GO" id="GO:0007165">
    <property type="term" value="P:signal transduction"/>
    <property type="evidence" value="ECO:0007669"/>
    <property type="project" value="InterPro"/>
</dbReference>
<dbReference type="PROSITE" id="PS50050">
    <property type="entry name" value="TNFR_NGFR_2"/>
    <property type="match status" value="1"/>
</dbReference>
<proteinExistence type="predicted"/>
<dbReference type="GO" id="GO:0002720">
    <property type="term" value="P:positive regulation of cytokine production involved in immune response"/>
    <property type="evidence" value="ECO:0007669"/>
    <property type="project" value="TreeGrafter"/>
</dbReference>
<feature type="domain" description="TNFR-Cys" evidence="4">
    <location>
        <begin position="62"/>
        <end position="104"/>
    </location>
</feature>
<dbReference type="PANTHER" id="PTHR46838">
    <property type="entry name" value="TUMOR NECROSIS FACTOR RECEPTOR SUPERFAMILY MEMBER 14"/>
    <property type="match status" value="1"/>
</dbReference>
<dbReference type="GO" id="GO:0004888">
    <property type="term" value="F:transmembrane signaling receptor activity"/>
    <property type="evidence" value="ECO:0007669"/>
    <property type="project" value="InterPro"/>
</dbReference>
<evidence type="ECO:0000313" key="6">
    <source>
        <dbReference type="RefSeq" id="XP_034092572.1"/>
    </source>
</evidence>
<dbReference type="GO" id="GO:0009897">
    <property type="term" value="C:external side of plasma membrane"/>
    <property type="evidence" value="ECO:0007669"/>
    <property type="project" value="TreeGrafter"/>
</dbReference>
<dbReference type="GO" id="GO:0046642">
    <property type="term" value="P:negative regulation of alpha-beta T cell proliferation"/>
    <property type="evidence" value="ECO:0007669"/>
    <property type="project" value="TreeGrafter"/>
</dbReference>
<dbReference type="RefSeq" id="XP_034092572.1">
    <property type="nucleotide sequence ID" value="XM_034236681.1"/>
</dbReference>
<dbReference type="Pfam" id="PF00020">
    <property type="entry name" value="TNFR_c6"/>
    <property type="match status" value="2"/>
</dbReference>
<evidence type="ECO:0000256" key="1">
    <source>
        <dbReference type="PROSITE-ProRule" id="PRU00206"/>
    </source>
</evidence>
<accession>A0A6P8WY43</accession>
<keyword evidence="2" id="KW-0472">Membrane</keyword>
<evidence type="ECO:0000256" key="2">
    <source>
        <dbReference type="SAM" id="Phobius"/>
    </source>
</evidence>
<evidence type="ECO:0000256" key="3">
    <source>
        <dbReference type="SAM" id="SignalP"/>
    </source>
</evidence>
<keyword evidence="2" id="KW-0812">Transmembrane</keyword>
<organism evidence="5 6">
    <name type="scientific">Gymnodraco acuticeps</name>
    <name type="common">Antarctic dragonfish</name>
    <dbReference type="NCBI Taxonomy" id="8218"/>
    <lineage>
        <taxon>Eukaryota</taxon>
        <taxon>Metazoa</taxon>
        <taxon>Chordata</taxon>
        <taxon>Craniata</taxon>
        <taxon>Vertebrata</taxon>
        <taxon>Euteleostomi</taxon>
        <taxon>Actinopterygii</taxon>
        <taxon>Neopterygii</taxon>
        <taxon>Teleostei</taxon>
        <taxon>Neoteleostei</taxon>
        <taxon>Acanthomorphata</taxon>
        <taxon>Eupercaria</taxon>
        <taxon>Perciformes</taxon>
        <taxon>Notothenioidei</taxon>
        <taxon>Bathydraconidae</taxon>
        <taxon>Gymnodraco</taxon>
    </lineage>
</organism>
<dbReference type="KEGG" id="gacu:117559950"/>
<feature type="chain" id="PRO_5028476347" evidence="3">
    <location>
        <begin position="25"/>
        <end position="236"/>
    </location>
</feature>
<dbReference type="GO" id="GO:0050830">
    <property type="term" value="P:defense response to Gram-positive bacterium"/>
    <property type="evidence" value="ECO:0007669"/>
    <property type="project" value="TreeGrafter"/>
</dbReference>
<sequence>MHYDLWFTMLAVFVFGCKIFVASGSCLSKEYSTRAGRCCPMCKIGTFVQMDCTSDTGTLCRGCENRTFMNQSNRLDECFKCTSCDSGPGLFVLQGCSETTDTVCEVKDGYFCKDLDVTGCSAAQTHTQCVPGEKIKEPGTSRLDAQCEPCQSGFFSEHGVNCTDWTTCSGTQVKVKEGSRSSDVVCGGSSRSHYIVMLPILLLVLTIVALSIRACASMSHYGMCLRGDSFLRSFNA</sequence>
<evidence type="ECO:0000259" key="4">
    <source>
        <dbReference type="PROSITE" id="PS50050"/>
    </source>
</evidence>
<dbReference type="PROSITE" id="PS00652">
    <property type="entry name" value="TNFR_NGFR_1"/>
    <property type="match status" value="1"/>
</dbReference>